<dbReference type="STRING" id="240427.AYR62_13630"/>
<dbReference type="OrthoDB" id="2325535at2"/>
<reference evidence="2 3" key="1">
    <citation type="submission" date="2016-03" db="EMBL/GenBank/DDBJ databases">
        <title>Pediococcus and Lactobacillus from brewery environment - whole genome sequencing and assembly.</title>
        <authorList>
            <person name="Behr J."/>
            <person name="Geissler A.J."/>
            <person name="Vogel R.F."/>
        </authorList>
    </citation>
    <scope>NUCLEOTIDE SEQUENCE [LARGE SCALE GENOMIC DNA]</scope>
    <source>
        <strain evidence="2 3">TMW 1.1995</strain>
    </source>
</reference>
<dbReference type="EMBL" id="CP014924">
    <property type="protein sequence ID" value="ANZ66486.1"/>
    <property type="molecule type" value="Genomic_DNA"/>
</dbReference>
<dbReference type="RefSeq" id="WP_054712107.1">
    <property type="nucleotide sequence ID" value="NZ_CP014912.1"/>
</dbReference>
<evidence type="ECO:0000256" key="1">
    <source>
        <dbReference type="SAM" id="SignalP"/>
    </source>
</evidence>
<evidence type="ECO:0000313" key="2">
    <source>
        <dbReference type="EMBL" id="ANZ66486.1"/>
    </source>
</evidence>
<organism evidence="2 3">
    <name type="scientific">Secundilactobacillus paracollinoides</name>
    <dbReference type="NCBI Taxonomy" id="240427"/>
    <lineage>
        <taxon>Bacteria</taxon>
        <taxon>Bacillati</taxon>
        <taxon>Bacillota</taxon>
        <taxon>Bacilli</taxon>
        <taxon>Lactobacillales</taxon>
        <taxon>Lactobacillaceae</taxon>
        <taxon>Secundilactobacillus</taxon>
    </lineage>
</organism>
<sequence>MYHHRNLLVMLASFAILFAGLGSMATTAHAATWHKGTPTAIRGTWRTKTSKSLRTYIHVTSTKYNCDQMYDTKEHAYITDPYRVTNVYYHHKSGSQYYYIKGAHNTEPGTKQVYYVIHKVGNKLREHEYGQSVKGHYTKFNAKYGAWFYKI</sequence>
<feature type="chain" id="PRO_5008539145" evidence="1">
    <location>
        <begin position="31"/>
        <end position="151"/>
    </location>
</feature>
<protein>
    <submittedName>
        <fullName evidence="2">Uncharacterized protein</fullName>
    </submittedName>
</protein>
<evidence type="ECO:0000313" key="3">
    <source>
        <dbReference type="Proteomes" id="UP000093267"/>
    </source>
</evidence>
<feature type="signal peptide" evidence="1">
    <location>
        <begin position="1"/>
        <end position="30"/>
    </location>
</feature>
<dbReference type="AlphaFoldDB" id="A0A1B2IWP0"/>
<accession>A0A1B2IWP0</accession>
<dbReference type="KEGG" id="lpd:AYR62_13630"/>
<proteinExistence type="predicted"/>
<name>A0A1B2IWP0_9LACO</name>
<keyword evidence="3" id="KW-1185">Reference proteome</keyword>
<keyword evidence="1" id="KW-0732">Signal</keyword>
<gene>
    <name evidence="2" type="ORF">AYR63_04610</name>
</gene>
<dbReference type="Proteomes" id="UP000093267">
    <property type="component" value="Chromosome"/>
</dbReference>